<dbReference type="InterPro" id="IPR006680">
    <property type="entry name" value="Amidohydro-rel"/>
</dbReference>
<dbReference type="Gene3D" id="3.20.20.140">
    <property type="entry name" value="Metal-dependent hydrolases"/>
    <property type="match status" value="1"/>
</dbReference>
<dbReference type="SUPFAM" id="SSF51338">
    <property type="entry name" value="Composite domain of metallo-dependent hydrolases"/>
    <property type="match status" value="1"/>
</dbReference>
<dbReference type="Gene3D" id="2.30.40.10">
    <property type="entry name" value="Urease, subunit C, domain 1"/>
    <property type="match status" value="1"/>
</dbReference>
<dbReference type="InterPro" id="IPR032466">
    <property type="entry name" value="Metal_Hydrolase"/>
</dbReference>
<dbReference type="PANTHER" id="PTHR43135">
    <property type="entry name" value="ALPHA-D-RIBOSE 1-METHYLPHOSPHONATE 5-TRIPHOSPHATE DIPHOSPHATASE"/>
    <property type="match status" value="1"/>
</dbReference>
<dbReference type="Pfam" id="PF01979">
    <property type="entry name" value="Amidohydro_1"/>
    <property type="match status" value="1"/>
</dbReference>
<evidence type="ECO:0000313" key="2">
    <source>
        <dbReference type="EMBL" id="REL29812.1"/>
    </source>
</evidence>
<keyword evidence="2" id="KW-0378">Hydrolase</keyword>
<comment type="caution">
    <text evidence="2">The sequence shown here is derived from an EMBL/GenBank/DDBJ whole genome shotgun (WGS) entry which is preliminary data.</text>
</comment>
<dbReference type="EMBL" id="QUOT01000001">
    <property type="protein sequence ID" value="REL29812.1"/>
    <property type="molecule type" value="Genomic_DNA"/>
</dbReference>
<dbReference type="AlphaFoldDB" id="A0A3E0U1A1"/>
<keyword evidence="3" id="KW-1185">Reference proteome</keyword>
<feature type="domain" description="Amidohydrolase-related" evidence="1">
    <location>
        <begin position="108"/>
        <end position="455"/>
    </location>
</feature>
<dbReference type="GO" id="GO:0016810">
    <property type="term" value="F:hydrolase activity, acting on carbon-nitrogen (but not peptide) bonds"/>
    <property type="evidence" value="ECO:0007669"/>
    <property type="project" value="InterPro"/>
</dbReference>
<evidence type="ECO:0000259" key="1">
    <source>
        <dbReference type="Pfam" id="PF01979"/>
    </source>
</evidence>
<dbReference type="PANTHER" id="PTHR43135:SF3">
    <property type="entry name" value="ALPHA-D-RIBOSE 1-METHYLPHOSPHONATE 5-TRIPHOSPHATE DIPHOSPHATASE"/>
    <property type="match status" value="1"/>
</dbReference>
<protein>
    <submittedName>
        <fullName evidence="2">Amidohydrolase family protein</fullName>
    </submittedName>
</protein>
<dbReference type="SUPFAM" id="SSF51556">
    <property type="entry name" value="Metallo-dependent hydrolases"/>
    <property type="match status" value="1"/>
</dbReference>
<dbReference type="Proteomes" id="UP000256899">
    <property type="component" value="Unassembled WGS sequence"/>
</dbReference>
<evidence type="ECO:0000313" key="3">
    <source>
        <dbReference type="Proteomes" id="UP000256899"/>
    </source>
</evidence>
<accession>A0A3E0U1A1</accession>
<gene>
    <name evidence="2" type="ORF">DXX94_03305</name>
</gene>
<dbReference type="CDD" id="cd01299">
    <property type="entry name" value="Met_dep_hydrolase_A"/>
    <property type="match status" value="1"/>
</dbReference>
<dbReference type="InterPro" id="IPR057744">
    <property type="entry name" value="OTAase-like"/>
</dbReference>
<dbReference type="InterPro" id="IPR011059">
    <property type="entry name" value="Metal-dep_hydrolase_composite"/>
</dbReference>
<name>A0A3E0U1A1_9GAMM</name>
<sequence length="458" mass="48407">MFNYSIFQLVASIDDAAVNKTKSKPKPKPKVASRSLLAIALGATISMPAFADTKVIHAGQLLAVPGEKPLSKQTLVVKDGVISAVKKGFIAPSQYGESAQLIDLSSSFVMPGLMDMHVHLHGELGPNNHKETVQMSDADIAMKSVYFANKTLMAGFTTVRDLLNQPEQINALRDAINKGWVDGPRIIAGAGVSVTGGHLDVDGMAPDILKLKSPETLCDGPYECRKAVRHAIKYGADVIKIASTGGVLSDTTTGTGQQMADDEMKAIVDAAHVLGRKVTSHAHAADGINAALRAGVDSVEHGSYANEESIKLFKQTGAYLVPTLLAGDTVVNMAKTSDFMSAPIKAKAIRVGADMLKNFTRAYQSGVKIAYGTDSGVSKHGTNAKEAVLMYQAGMTTQDVLKAATVNAADLAGMSNKLGTLEAGKYADIIATDASPLKNIEELMDVDFVMKGGKVYKQ</sequence>
<proteinExistence type="predicted"/>
<dbReference type="InterPro" id="IPR051781">
    <property type="entry name" value="Metallo-dep_Hydrolase"/>
</dbReference>
<reference evidence="3" key="1">
    <citation type="submission" date="2018-08" db="EMBL/GenBank/DDBJ databases">
        <title>Thalassotalea euphylliae genome.</title>
        <authorList>
            <person name="Summers S."/>
            <person name="Rice S.A."/>
            <person name="Freckelton M.L."/>
            <person name="Nedved B.T."/>
            <person name="Hadfield M.G."/>
        </authorList>
    </citation>
    <scope>NUCLEOTIDE SEQUENCE [LARGE SCALE GENOMIC DNA]</scope>
    <source>
        <strain evidence="3">H3</strain>
    </source>
</reference>
<organism evidence="2 3">
    <name type="scientific">Thalassotalea euphylliae</name>
    <dbReference type="NCBI Taxonomy" id="1655234"/>
    <lineage>
        <taxon>Bacteria</taxon>
        <taxon>Pseudomonadati</taxon>
        <taxon>Pseudomonadota</taxon>
        <taxon>Gammaproteobacteria</taxon>
        <taxon>Alteromonadales</taxon>
        <taxon>Colwelliaceae</taxon>
        <taxon>Thalassotalea</taxon>
    </lineage>
</organism>